<dbReference type="RefSeq" id="XP_024327487.1">
    <property type="nucleotide sequence ID" value="XM_024464660.1"/>
</dbReference>
<dbReference type="SUPFAM" id="SSF103506">
    <property type="entry name" value="Mitochondrial carrier"/>
    <property type="match status" value="1"/>
</dbReference>
<keyword evidence="4 9" id="KW-0812">Transmembrane</keyword>
<keyword evidence="6" id="KW-0999">Mitochondrion inner membrane</keyword>
<dbReference type="AlphaFoldDB" id="A0A177AM19"/>
<dbReference type="GO" id="GO:0016020">
    <property type="term" value="C:membrane"/>
    <property type="evidence" value="ECO:0007669"/>
    <property type="project" value="UniProtKB-SubCell"/>
</dbReference>
<keyword evidence="8 9" id="KW-0472">Membrane</keyword>
<feature type="repeat" description="Solcar" evidence="9">
    <location>
        <begin position="105"/>
        <end position="195"/>
    </location>
</feature>
<keyword evidence="6" id="KW-0496">Mitochondrion</keyword>
<evidence type="ECO:0000256" key="8">
    <source>
        <dbReference type="ARBA" id="ARBA00023136"/>
    </source>
</evidence>
<keyword evidence="5" id="KW-0677">Repeat</keyword>
<dbReference type="OrthoDB" id="250329at2759"/>
<comment type="similarity">
    <text evidence="2 10">Belongs to the mitochondrial carrier (TC 2.A.29) family.</text>
</comment>
<evidence type="ECO:0000256" key="11">
    <source>
        <dbReference type="SAM" id="MobiDB-lite"/>
    </source>
</evidence>
<feature type="repeat" description="Solcar" evidence="9">
    <location>
        <begin position="4"/>
        <end position="88"/>
    </location>
</feature>
<feature type="region of interest" description="Disordered" evidence="11">
    <location>
        <begin position="248"/>
        <end position="274"/>
    </location>
</feature>
<evidence type="ECO:0000256" key="10">
    <source>
        <dbReference type="RuleBase" id="RU000488"/>
    </source>
</evidence>
<evidence type="ECO:0000256" key="9">
    <source>
        <dbReference type="PROSITE-ProRule" id="PRU00282"/>
    </source>
</evidence>
<dbReference type="VEuPathDB" id="FungiDB:GMDG_00121"/>
<dbReference type="Gene3D" id="1.50.40.10">
    <property type="entry name" value="Mitochondrial carrier domain"/>
    <property type="match status" value="2"/>
</dbReference>
<dbReference type="InterPro" id="IPR023395">
    <property type="entry name" value="MCP_dom_sf"/>
</dbReference>
<evidence type="ECO:0000256" key="4">
    <source>
        <dbReference type="ARBA" id="ARBA00022692"/>
    </source>
</evidence>
<dbReference type="Pfam" id="PF00153">
    <property type="entry name" value="Mito_carr"/>
    <property type="match status" value="3"/>
</dbReference>
<evidence type="ECO:0000256" key="7">
    <source>
        <dbReference type="ARBA" id="ARBA00022989"/>
    </source>
</evidence>
<evidence type="ECO:0000256" key="2">
    <source>
        <dbReference type="ARBA" id="ARBA00006375"/>
    </source>
</evidence>
<evidence type="ECO:0000256" key="5">
    <source>
        <dbReference type="ARBA" id="ARBA00022737"/>
    </source>
</evidence>
<accession>A0A177AM19</accession>
<evidence type="ECO:0008006" key="14">
    <source>
        <dbReference type="Google" id="ProtNLM"/>
    </source>
</evidence>
<sequence length="332" mass="35642">MSNNTNVEVLIAGGIAAFTIDLLAYPLDTLKTRFQSKDYKRIYYDPAKNAVNKAVLFRGLYQGVGSVILVTLPSSGIFFTTYEAVKSGCIKINPTQSGSQHPLVPLPIVHSVASSVAELASCLILTPAEVIKQNAQMVRRPAGSHHSSFKQSPTYQVLQHFKKPTQLLRGYTSLAARNLPFTAMQFPMYEHLKRTINSSRQKKGKATGSISELAAVTAVSASAAGSVASFITTPLDVVKTRVMLSAMDKRSDNSSTKPAGSVSPGKGSAPARASRGVNIDVARRVLSESGVKGLFRGASLRSAWSALASGLYLGVYESMRMWLGERRVGTDV</sequence>
<name>A0A177AM19_9PEZI</name>
<protein>
    <recommendedName>
        <fullName evidence="14">S-adenosylmethionine transporter</fullName>
    </recommendedName>
</protein>
<evidence type="ECO:0000256" key="3">
    <source>
        <dbReference type="ARBA" id="ARBA00022448"/>
    </source>
</evidence>
<dbReference type="Proteomes" id="UP000077154">
    <property type="component" value="Unassembled WGS sequence"/>
</dbReference>
<comment type="subcellular location">
    <subcellularLocation>
        <location evidence="1">Membrane</location>
        <topology evidence="1">Multi-pass membrane protein</topology>
    </subcellularLocation>
</comment>
<evidence type="ECO:0000256" key="12">
    <source>
        <dbReference type="SAM" id="Phobius"/>
    </source>
</evidence>
<organism evidence="13">
    <name type="scientific">Pseudogymnoascus destructans</name>
    <dbReference type="NCBI Taxonomy" id="655981"/>
    <lineage>
        <taxon>Eukaryota</taxon>
        <taxon>Fungi</taxon>
        <taxon>Dikarya</taxon>
        <taxon>Ascomycota</taxon>
        <taxon>Pezizomycotina</taxon>
        <taxon>Leotiomycetes</taxon>
        <taxon>Thelebolales</taxon>
        <taxon>Thelebolaceae</taxon>
        <taxon>Pseudogymnoascus</taxon>
    </lineage>
</organism>
<dbReference type="PROSITE" id="PS50920">
    <property type="entry name" value="SOLCAR"/>
    <property type="match status" value="3"/>
</dbReference>
<dbReference type="InterPro" id="IPR018108">
    <property type="entry name" value="MCP_transmembrane"/>
</dbReference>
<dbReference type="eggNOG" id="KOG0768">
    <property type="taxonomic scope" value="Eukaryota"/>
</dbReference>
<gene>
    <name evidence="13" type="ORF">VC83_00974</name>
</gene>
<reference evidence="13" key="1">
    <citation type="submission" date="2016-03" db="EMBL/GenBank/DDBJ databases">
        <title>Updated assembly of Pseudogymnoascus destructans, the fungus causing white-nose syndrome of bats.</title>
        <authorList>
            <person name="Palmer J.M."/>
            <person name="Drees K.P."/>
            <person name="Foster J.T."/>
            <person name="Lindner D.L."/>
        </authorList>
    </citation>
    <scope>NUCLEOTIDE SEQUENCE [LARGE SCALE GENOMIC DNA]</scope>
    <source>
        <strain evidence="13">20631-21</strain>
    </source>
</reference>
<keyword evidence="3 10" id="KW-0813">Transport</keyword>
<feature type="transmembrane region" description="Helical" evidence="12">
    <location>
        <begin position="6"/>
        <end position="27"/>
    </location>
</feature>
<proteinExistence type="inferred from homology"/>
<keyword evidence="7 12" id="KW-1133">Transmembrane helix</keyword>
<evidence type="ECO:0000313" key="13">
    <source>
        <dbReference type="EMBL" id="OAF62214.1"/>
    </source>
</evidence>
<evidence type="ECO:0000256" key="6">
    <source>
        <dbReference type="ARBA" id="ARBA00022792"/>
    </source>
</evidence>
<evidence type="ECO:0000256" key="1">
    <source>
        <dbReference type="ARBA" id="ARBA00004141"/>
    </source>
</evidence>
<dbReference type="EMBL" id="KV441387">
    <property type="protein sequence ID" value="OAF62214.1"/>
    <property type="molecule type" value="Genomic_DNA"/>
</dbReference>
<dbReference type="PANTHER" id="PTHR45667">
    <property type="entry name" value="S-ADENOSYLMETHIONINE MITOCHONDRIAL CARRIER PROTEIN"/>
    <property type="match status" value="1"/>
</dbReference>
<dbReference type="GeneID" id="36284066"/>
<feature type="repeat" description="Solcar" evidence="9">
    <location>
        <begin position="212"/>
        <end position="322"/>
    </location>
</feature>